<organism evidence="1 2">
    <name type="scientific">Eleutherodactylus coqui</name>
    <name type="common">Puerto Rican coqui</name>
    <dbReference type="NCBI Taxonomy" id="57060"/>
    <lineage>
        <taxon>Eukaryota</taxon>
        <taxon>Metazoa</taxon>
        <taxon>Chordata</taxon>
        <taxon>Craniata</taxon>
        <taxon>Vertebrata</taxon>
        <taxon>Euteleostomi</taxon>
        <taxon>Amphibia</taxon>
        <taxon>Batrachia</taxon>
        <taxon>Anura</taxon>
        <taxon>Neobatrachia</taxon>
        <taxon>Hyloidea</taxon>
        <taxon>Eleutherodactylidae</taxon>
        <taxon>Eleutherodactylinae</taxon>
        <taxon>Eleutherodactylus</taxon>
        <taxon>Eleutherodactylus</taxon>
    </lineage>
</organism>
<dbReference type="AlphaFoldDB" id="A0A8J6E7W7"/>
<reference evidence="1" key="1">
    <citation type="thesis" date="2020" institute="ProQuest LLC" country="789 East Eisenhower Parkway, Ann Arbor, MI, USA">
        <title>Comparative Genomics and Chromosome Evolution.</title>
        <authorList>
            <person name="Mudd A.B."/>
        </authorList>
    </citation>
    <scope>NUCLEOTIDE SEQUENCE</scope>
    <source>
        <strain evidence="1">HN-11 Male</strain>
        <tissue evidence="1">Kidney and liver</tissue>
    </source>
</reference>
<name>A0A8J6E7W7_ELECQ</name>
<sequence length="83" mass="9123">MPIGKRVICSPLVVMSSDAPILAGEQHSLLHGMQNSDPVYARNSSTVYVPRISGTFQKLATQIFYTGHAIDNPQNMEIYDTSL</sequence>
<comment type="caution">
    <text evidence="1">The sequence shown here is derived from an EMBL/GenBank/DDBJ whole genome shotgun (WGS) entry which is preliminary data.</text>
</comment>
<dbReference type="Proteomes" id="UP000770717">
    <property type="component" value="Unassembled WGS sequence"/>
</dbReference>
<evidence type="ECO:0000313" key="2">
    <source>
        <dbReference type="Proteomes" id="UP000770717"/>
    </source>
</evidence>
<keyword evidence="2" id="KW-1185">Reference proteome</keyword>
<evidence type="ECO:0000313" key="1">
    <source>
        <dbReference type="EMBL" id="KAG9463152.1"/>
    </source>
</evidence>
<proteinExistence type="predicted"/>
<protein>
    <submittedName>
        <fullName evidence="1">Uncharacterized protein</fullName>
    </submittedName>
</protein>
<dbReference type="EMBL" id="WNTK01007864">
    <property type="protein sequence ID" value="KAG9463152.1"/>
    <property type="molecule type" value="Genomic_DNA"/>
</dbReference>
<accession>A0A8J6E7W7</accession>
<gene>
    <name evidence="1" type="ORF">GDO78_022299</name>
</gene>